<evidence type="ECO:0000256" key="1">
    <source>
        <dbReference type="SAM" id="MobiDB-lite"/>
    </source>
</evidence>
<dbReference type="RefSeq" id="WP_055216523.1">
    <property type="nucleotide sequence ID" value="NZ_CZBU01000007.1"/>
</dbReference>
<organism evidence="4 5">
    <name type="scientific">Lachnospira eligens</name>
    <dbReference type="NCBI Taxonomy" id="39485"/>
    <lineage>
        <taxon>Bacteria</taxon>
        <taxon>Bacillati</taxon>
        <taxon>Bacillota</taxon>
        <taxon>Clostridia</taxon>
        <taxon>Lachnospirales</taxon>
        <taxon>Lachnospiraceae</taxon>
        <taxon>Lachnospira</taxon>
    </lineage>
</organism>
<evidence type="ECO:0000259" key="3">
    <source>
        <dbReference type="SMART" id="SM00460"/>
    </source>
</evidence>
<feature type="compositionally biased region" description="Polar residues" evidence="1">
    <location>
        <begin position="599"/>
        <end position="609"/>
    </location>
</feature>
<sequence length="756" mass="84258">MKKGQLIHTDNLILRIIVTFLGTFGAASIIETITYPLADMGFIGFVSLIFSVVYTFMLSCYGKNARLIRIMGMAVLPVVYLVINIGSFINGITTFINVFISRASFTGPVDSSNVLTVESAGAASVRCVCVVVVMIIAVLAALEVSVFPNMLVSLAITMPLLSVFIAAVIIPDIISIIFCVLFIFDSMALRNKKIKTNQSAKTAVIISAVIAAVLTFVVPQDTYKRNSFFDDARNMVTDVVYDRFGIDLQGNKSETEDDKAKVNATVGIGNGDVGQVDEVYYGNVYAGELNTMSDIGIAYAKVFMGRDFKNNSWQRWSDTRETQYSYESAVSEFALNLVKRKIYTLDEDEQLLADRFFYYQQTFRSKDGNVYGSSLDYRIARGSFEDYSRMGQLMKKYRNSAIVNSYESYAHGQYLDVSEDDRIVVAQLFGKKDLQTVDEKIEYIQKIVSYLKDNYTYTLKPGRVPEGKSVVEYFLRESKRGYCTYFATSAAVILRCAGIPARYCAGYTVNTNTGAYYTDGQSNKYMKYDVYDNAAHAWVEAYIDGYGWVIVDATPGYGEVEDTEKSSTQDESERQSQSDNSNSSVDENMTVDDTDEPGTESTTQEAVSDTDSFSGEIHINLVLIVVCTAILAVLILIAMAAIRIVSRIHLLRSSSVDEVKLMKMYSYLEKLLACLGYKREPGIDYEEYILEITAQDANLKNMGLEKAVQTILAVRFGNVKCVDKADITGIINTIRQVRSYALKKARGLKKLIVCLI</sequence>
<dbReference type="Pfam" id="PF01841">
    <property type="entry name" value="Transglut_core"/>
    <property type="match status" value="1"/>
</dbReference>
<dbReference type="OrthoDB" id="9804872at2"/>
<feature type="transmembrane region" description="Helical" evidence="2">
    <location>
        <begin position="621"/>
        <end position="645"/>
    </location>
</feature>
<dbReference type="PANTHER" id="PTHR42736:SF1">
    <property type="entry name" value="PROTEIN-GLUTAMINE GAMMA-GLUTAMYLTRANSFERASE"/>
    <property type="match status" value="1"/>
</dbReference>
<gene>
    <name evidence="4" type="ORF">ERS852490_02753</name>
</gene>
<dbReference type="InterPro" id="IPR002931">
    <property type="entry name" value="Transglutaminase-like"/>
</dbReference>
<proteinExistence type="predicted"/>
<dbReference type="SUPFAM" id="SSF54001">
    <property type="entry name" value="Cysteine proteinases"/>
    <property type="match status" value="1"/>
</dbReference>
<evidence type="ECO:0000313" key="5">
    <source>
        <dbReference type="Proteomes" id="UP000095621"/>
    </source>
</evidence>
<reference evidence="4 5" key="1">
    <citation type="submission" date="2015-09" db="EMBL/GenBank/DDBJ databases">
        <authorList>
            <consortium name="Pathogen Informatics"/>
        </authorList>
    </citation>
    <scope>NUCLEOTIDE SEQUENCE [LARGE SCALE GENOMIC DNA]</scope>
    <source>
        <strain evidence="4 5">2789STDY5834875</strain>
    </source>
</reference>
<dbReference type="Proteomes" id="UP000095621">
    <property type="component" value="Unassembled WGS sequence"/>
</dbReference>
<keyword evidence="2" id="KW-1133">Transmembrane helix</keyword>
<accession>A0A174YVC6</accession>
<dbReference type="PANTHER" id="PTHR42736">
    <property type="entry name" value="PROTEIN-GLUTAMINE GAMMA-GLUTAMYLTRANSFERASE"/>
    <property type="match status" value="1"/>
</dbReference>
<feature type="transmembrane region" description="Helical" evidence="2">
    <location>
        <begin position="42"/>
        <end position="62"/>
    </location>
</feature>
<name>A0A174YVC6_9FIRM</name>
<protein>
    <submittedName>
        <fullName evidence="4">Uncharacterized protein conserved in bacteria</fullName>
    </submittedName>
</protein>
<feature type="transmembrane region" description="Helical" evidence="2">
    <location>
        <begin position="202"/>
        <end position="219"/>
    </location>
</feature>
<feature type="region of interest" description="Disordered" evidence="1">
    <location>
        <begin position="559"/>
        <end position="609"/>
    </location>
</feature>
<feature type="domain" description="Transglutaminase-like" evidence="3">
    <location>
        <begin position="475"/>
        <end position="555"/>
    </location>
</feature>
<feature type="compositionally biased region" description="Basic and acidic residues" evidence="1">
    <location>
        <begin position="563"/>
        <end position="576"/>
    </location>
</feature>
<keyword evidence="2" id="KW-0812">Transmembrane</keyword>
<dbReference type="SMART" id="SM00460">
    <property type="entry name" value="TGc"/>
    <property type="match status" value="1"/>
</dbReference>
<feature type="transmembrane region" description="Helical" evidence="2">
    <location>
        <begin position="74"/>
        <end position="100"/>
    </location>
</feature>
<keyword evidence="2" id="KW-0472">Membrane</keyword>
<evidence type="ECO:0000313" key="4">
    <source>
        <dbReference type="EMBL" id="CUQ79095.1"/>
    </source>
</evidence>
<dbReference type="Gene3D" id="3.10.620.30">
    <property type="match status" value="1"/>
</dbReference>
<dbReference type="InterPro" id="IPR052901">
    <property type="entry name" value="Bact_TGase-like"/>
</dbReference>
<dbReference type="EMBL" id="CZBU01000007">
    <property type="protein sequence ID" value="CUQ79095.1"/>
    <property type="molecule type" value="Genomic_DNA"/>
</dbReference>
<feature type="transmembrane region" description="Helical" evidence="2">
    <location>
        <begin position="173"/>
        <end position="190"/>
    </location>
</feature>
<feature type="transmembrane region" description="Helical" evidence="2">
    <location>
        <begin position="12"/>
        <end position="30"/>
    </location>
</feature>
<feature type="compositionally biased region" description="Low complexity" evidence="1">
    <location>
        <begin position="577"/>
        <end position="588"/>
    </location>
</feature>
<dbReference type="AlphaFoldDB" id="A0A174YVC6"/>
<feature type="compositionally biased region" description="Acidic residues" evidence="1">
    <location>
        <begin position="589"/>
        <end position="598"/>
    </location>
</feature>
<dbReference type="InterPro" id="IPR038765">
    <property type="entry name" value="Papain-like_cys_pep_sf"/>
</dbReference>
<evidence type="ECO:0000256" key="2">
    <source>
        <dbReference type="SAM" id="Phobius"/>
    </source>
</evidence>
<feature type="transmembrane region" description="Helical" evidence="2">
    <location>
        <begin position="120"/>
        <end position="142"/>
    </location>
</feature>